<organism evidence="2 3">
    <name type="scientific">Clostridium rhizosphaerae</name>
    <dbReference type="NCBI Taxonomy" id="2803861"/>
    <lineage>
        <taxon>Bacteria</taxon>
        <taxon>Bacillati</taxon>
        <taxon>Bacillota</taxon>
        <taxon>Clostridia</taxon>
        <taxon>Eubacteriales</taxon>
        <taxon>Clostridiaceae</taxon>
        <taxon>Clostridium</taxon>
    </lineage>
</organism>
<dbReference type="Proteomes" id="UP000632377">
    <property type="component" value="Unassembled WGS sequence"/>
</dbReference>
<name>A0ABS1T862_9CLOT</name>
<evidence type="ECO:0000313" key="3">
    <source>
        <dbReference type="Proteomes" id="UP000632377"/>
    </source>
</evidence>
<gene>
    <name evidence="2" type="ORF">JK636_02040</name>
</gene>
<dbReference type="EMBL" id="JAESWC010000001">
    <property type="protein sequence ID" value="MBL4934534.1"/>
    <property type="molecule type" value="Genomic_DNA"/>
</dbReference>
<dbReference type="RefSeq" id="WP_202747164.1">
    <property type="nucleotide sequence ID" value="NZ_JAESWC010000001.1"/>
</dbReference>
<dbReference type="Pfam" id="PF13788">
    <property type="entry name" value="DUF4180"/>
    <property type="match status" value="1"/>
</dbReference>
<feature type="domain" description="DUF4180" evidence="1">
    <location>
        <begin position="10"/>
        <end position="118"/>
    </location>
</feature>
<accession>A0ABS1T862</accession>
<sequence>MNINVIQNAKFQIAVVNSQEVLITDVQSALDLMATINYETGCYRIILSKSAIVEEFFDLKTRLAGEILQKFVNYNVKLAIVGDFSVYSSKSLKDFIYESNKGRHIFFVSDENQGIEKLSVD</sequence>
<keyword evidence="3" id="KW-1185">Reference proteome</keyword>
<proteinExistence type="predicted"/>
<comment type="caution">
    <text evidence="2">The sequence shown here is derived from an EMBL/GenBank/DDBJ whole genome shotgun (WGS) entry which is preliminary data.</text>
</comment>
<evidence type="ECO:0000259" key="1">
    <source>
        <dbReference type="Pfam" id="PF13788"/>
    </source>
</evidence>
<evidence type="ECO:0000313" key="2">
    <source>
        <dbReference type="EMBL" id="MBL4934534.1"/>
    </source>
</evidence>
<dbReference type="InterPro" id="IPR025438">
    <property type="entry name" value="DUF4180"/>
</dbReference>
<protein>
    <submittedName>
        <fullName evidence="2">DUF4180 domain-containing protein</fullName>
    </submittedName>
</protein>
<reference evidence="2 3" key="1">
    <citation type="submission" date="2021-01" db="EMBL/GenBank/DDBJ databases">
        <title>Genome public.</title>
        <authorList>
            <person name="Liu C."/>
            <person name="Sun Q."/>
        </authorList>
    </citation>
    <scope>NUCLEOTIDE SEQUENCE [LARGE SCALE GENOMIC DNA]</scope>
    <source>
        <strain evidence="2 3">YIM B02515</strain>
    </source>
</reference>